<reference evidence="2 3" key="1">
    <citation type="journal article" date="2015" name="Nature">
        <title>rRNA introns, odd ribosomes, and small enigmatic genomes across a large radiation of phyla.</title>
        <authorList>
            <person name="Brown C.T."/>
            <person name="Hug L.A."/>
            <person name="Thomas B.C."/>
            <person name="Sharon I."/>
            <person name="Castelle C.J."/>
            <person name="Singh A."/>
            <person name="Wilkins M.J."/>
            <person name="Williams K.H."/>
            <person name="Banfield J.F."/>
        </authorList>
    </citation>
    <scope>NUCLEOTIDE SEQUENCE [LARGE SCALE GENOMIC DNA]</scope>
</reference>
<sequence>MNIQQKNNVILAGTLIAFFGLLAVGMLVFPSGNNRQVTKSSEQYFAEQTSFASKVYNNKRQGISQGVSGIALYFPDIKPDTISINRTRASDCEKWMDYAEYYFDKFEGVLLDNGAQEFVDEEKASGEISIESLVQLLFWKLEVESPDAYSLAMAYFQAFLGMVEQFMDCEGITL</sequence>
<gene>
    <name evidence="2" type="ORF">UW79_C0020G0004</name>
</gene>
<feature type="transmembrane region" description="Helical" evidence="1">
    <location>
        <begin position="9"/>
        <end position="29"/>
    </location>
</feature>
<dbReference type="AlphaFoldDB" id="A0A0G1KCU9"/>
<accession>A0A0G1KCU9</accession>
<keyword evidence="1" id="KW-0812">Transmembrane</keyword>
<protein>
    <submittedName>
        <fullName evidence="2">Uncharacterized protein</fullName>
    </submittedName>
</protein>
<evidence type="ECO:0000313" key="2">
    <source>
        <dbReference type="EMBL" id="KKT81400.1"/>
    </source>
</evidence>
<name>A0A0G1KCU9_9BACT</name>
<keyword evidence="1" id="KW-0472">Membrane</keyword>
<dbReference type="EMBL" id="LCJR01000020">
    <property type="protein sequence ID" value="KKT81400.1"/>
    <property type="molecule type" value="Genomic_DNA"/>
</dbReference>
<dbReference type="Proteomes" id="UP000034032">
    <property type="component" value="Unassembled WGS sequence"/>
</dbReference>
<evidence type="ECO:0000256" key="1">
    <source>
        <dbReference type="SAM" id="Phobius"/>
    </source>
</evidence>
<proteinExistence type="predicted"/>
<keyword evidence="1" id="KW-1133">Transmembrane helix</keyword>
<organism evidence="2 3">
    <name type="scientific">Candidatus Yanofskybacteria bacterium GW2011_GWA2_44_9</name>
    <dbReference type="NCBI Taxonomy" id="1619025"/>
    <lineage>
        <taxon>Bacteria</taxon>
        <taxon>Candidatus Yanofskyibacteriota</taxon>
    </lineage>
</organism>
<comment type="caution">
    <text evidence="2">The sequence shown here is derived from an EMBL/GenBank/DDBJ whole genome shotgun (WGS) entry which is preliminary data.</text>
</comment>
<evidence type="ECO:0000313" key="3">
    <source>
        <dbReference type="Proteomes" id="UP000034032"/>
    </source>
</evidence>